<evidence type="ECO:0000256" key="2">
    <source>
        <dbReference type="ARBA" id="ARBA00022490"/>
    </source>
</evidence>
<dbReference type="EMBL" id="CP138203">
    <property type="protein sequence ID" value="WPC72929.1"/>
    <property type="molecule type" value="Genomic_DNA"/>
</dbReference>
<evidence type="ECO:0000256" key="4">
    <source>
        <dbReference type="ARBA" id="ARBA00022801"/>
    </source>
</evidence>
<keyword evidence="2" id="KW-0963">Cytoplasm</keyword>
<keyword evidence="5" id="KW-0720">Serine protease</keyword>
<dbReference type="InterPro" id="IPR001907">
    <property type="entry name" value="ClpP"/>
</dbReference>
<dbReference type="InterPro" id="IPR023562">
    <property type="entry name" value="ClpP/TepA"/>
</dbReference>
<protein>
    <recommendedName>
        <fullName evidence="6">ATP-dependent Clp protease proteolytic subunit</fullName>
    </recommendedName>
</protein>
<keyword evidence="3 8" id="KW-0645">Protease</keyword>
<reference evidence="8 9" key="1">
    <citation type="submission" date="2023-11" db="EMBL/GenBank/DDBJ databases">
        <title>Plant-associative lifestyle of Vibrio porteresiae and its evolutionary dynamics.</title>
        <authorList>
            <person name="Rameshkumar N."/>
            <person name="Kirti K."/>
        </authorList>
    </citation>
    <scope>NUCLEOTIDE SEQUENCE [LARGE SCALE GENOMIC DNA]</scope>
    <source>
        <strain evidence="8 9">MSSRF30</strain>
    </source>
</reference>
<comment type="similarity">
    <text evidence="1 6">Belongs to the peptidase S14 family.</text>
</comment>
<dbReference type="PANTHER" id="PTHR10381:SF70">
    <property type="entry name" value="ATP-DEPENDENT CLP PROTEASE PROTEOLYTIC SUBUNIT"/>
    <property type="match status" value="1"/>
</dbReference>
<evidence type="ECO:0000256" key="7">
    <source>
        <dbReference type="SAM" id="MobiDB-lite"/>
    </source>
</evidence>
<evidence type="ECO:0000256" key="6">
    <source>
        <dbReference type="RuleBase" id="RU003567"/>
    </source>
</evidence>
<evidence type="ECO:0000313" key="8">
    <source>
        <dbReference type="EMBL" id="WPC72929.1"/>
    </source>
</evidence>
<accession>A0ABZ0Q923</accession>
<dbReference type="GO" id="GO:0004252">
    <property type="term" value="F:serine-type endopeptidase activity"/>
    <property type="evidence" value="ECO:0007669"/>
    <property type="project" value="UniProtKB-EC"/>
</dbReference>
<keyword evidence="9" id="KW-1185">Reference proteome</keyword>
<dbReference type="NCBIfam" id="NF045542">
    <property type="entry name" value="Clp_rel_HeadMat"/>
    <property type="match status" value="1"/>
</dbReference>
<feature type="region of interest" description="Disordered" evidence="7">
    <location>
        <begin position="250"/>
        <end position="269"/>
    </location>
</feature>
<dbReference type="Pfam" id="PF00574">
    <property type="entry name" value="CLP_protease"/>
    <property type="match status" value="1"/>
</dbReference>
<evidence type="ECO:0000313" key="9">
    <source>
        <dbReference type="Proteomes" id="UP001304071"/>
    </source>
</evidence>
<dbReference type="SUPFAM" id="SSF52096">
    <property type="entry name" value="ClpP/crotonase"/>
    <property type="match status" value="1"/>
</dbReference>
<dbReference type="RefSeq" id="WP_261892739.1">
    <property type="nucleotide sequence ID" value="NZ_AP024895.1"/>
</dbReference>
<dbReference type="Proteomes" id="UP001304071">
    <property type="component" value="Chromosome 1"/>
</dbReference>
<evidence type="ECO:0000256" key="3">
    <source>
        <dbReference type="ARBA" id="ARBA00022670"/>
    </source>
</evidence>
<evidence type="ECO:0000256" key="5">
    <source>
        <dbReference type="ARBA" id="ARBA00022825"/>
    </source>
</evidence>
<dbReference type="PANTHER" id="PTHR10381">
    <property type="entry name" value="ATP-DEPENDENT CLP PROTEASE PROTEOLYTIC SUBUNIT"/>
    <property type="match status" value="1"/>
</dbReference>
<proteinExistence type="inferred from homology"/>
<gene>
    <name evidence="8" type="ORF">R8Z52_12420</name>
</gene>
<evidence type="ECO:0000256" key="1">
    <source>
        <dbReference type="ARBA" id="ARBA00007039"/>
    </source>
</evidence>
<dbReference type="CDD" id="cd07016">
    <property type="entry name" value="S14_ClpP_1"/>
    <property type="match status" value="1"/>
</dbReference>
<keyword evidence="4 8" id="KW-0378">Hydrolase</keyword>
<organism evidence="8 9">
    <name type="scientific">Vibrio porteresiae DSM 19223</name>
    <dbReference type="NCBI Taxonomy" id="1123496"/>
    <lineage>
        <taxon>Bacteria</taxon>
        <taxon>Pseudomonadati</taxon>
        <taxon>Pseudomonadota</taxon>
        <taxon>Gammaproteobacteria</taxon>
        <taxon>Vibrionales</taxon>
        <taxon>Vibrionaceae</taxon>
        <taxon>Vibrio</taxon>
    </lineage>
</organism>
<name>A0ABZ0Q923_9VIBR</name>
<dbReference type="Gene3D" id="3.90.226.10">
    <property type="entry name" value="2-enoyl-CoA Hydratase, Chain A, domain 1"/>
    <property type="match status" value="1"/>
</dbReference>
<dbReference type="GO" id="GO:0006508">
    <property type="term" value="P:proteolysis"/>
    <property type="evidence" value="ECO:0007669"/>
    <property type="project" value="UniProtKB-KW"/>
</dbReference>
<sequence length="301" mass="32670">MPIKMKSWLTKSGLNSNNIHSDISPKAFEMWNPSIRAEASDPETTITIYGVIGEDWWTGEGVTVNRIDAALRRIGDMPVTVYINSPGGDMFEGIAIYNRLREHSKDITVKVIGIAASAASVIAMAGDKREVAATGFLMIHNCWTCVCGNRHAMREFANTMEEFDLTMADLYAETSDQPVEDMSRMMDEETYIRGKKCVELGLATSLLDSREVSESDDEESKQTNALKAMDIALAKSGMPRAKRRELFSNFKPSTPSAAGGVTPGANLSNTPSAVVEPDLSAALGAANSLLETIKGLKHANS</sequence>
<dbReference type="InterPro" id="IPR029045">
    <property type="entry name" value="ClpP/crotonase-like_dom_sf"/>
</dbReference>
<dbReference type="PRINTS" id="PR00127">
    <property type="entry name" value="CLPPROTEASEP"/>
</dbReference>